<dbReference type="Pfam" id="PF01425">
    <property type="entry name" value="Amidase"/>
    <property type="match status" value="1"/>
</dbReference>
<dbReference type="SUPFAM" id="SSF75304">
    <property type="entry name" value="Amidase signature (AS) enzymes"/>
    <property type="match status" value="1"/>
</dbReference>
<keyword evidence="4" id="KW-1185">Reference proteome</keyword>
<dbReference type="InterPro" id="IPR023631">
    <property type="entry name" value="Amidase_dom"/>
</dbReference>
<dbReference type="GO" id="GO:0003824">
    <property type="term" value="F:catalytic activity"/>
    <property type="evidence" value="ECO:0007669"/>
    <property type="project" value="InterPro"/>
</dbReference>
<dbReference type="InterPro" id="IPR000120">
    <property type="entry name" value="Amidase"/>
</dbReference>
<comment type="similarity">
    <text evidence="1">Belongs to the amidase family.</text>
</comment>
<sequence length="473" mass="49281">MSNELWRWSAVETVNQIAKREVSSTEVVASCLARLDAVNPKVNAVVDVLADEAMQAAADADAALARGESLGPLHGVPVTVKVNVDMAGRATTNGVVSYQDVVAREDSPVVANLRRAGAVIIGRTNTPAFSLRWFTDNDLHGRTLNPWNASYTPGGSSGGAAAAVAAGIGAIAHGNDQGGSIRYPAYACGVAGLRPTQGRVPAFNPSQLRDRTMGAQLSSVQGPLARTVGDLRVALQAMAGPDKRDPWQASLPQGATPDAFPTRVAMCTKVPGIAAGAEVVAAVEQAARYLEDAGCVVEEVAPPSFHAATDLWLALTMNELAAGVGDAIEHFGDAAVRAAIGTQRSHTNALDLVGYMNALSMRTTLLREWQQFFARYPLLLMPVSWQRPFLIDADQQGVDAARGLLDAQSPLLATAILGLPGLSVPTGVAGGVPMGVQLVSGRFQEALCLTAGEAIEARCGVLTPIDPSNAATR</sequence>
<evidence type="ECO:0000313" key="4">
    <source>
        <dbReference type="Proteomes" id="UP000366945"/>
    </source>
</evidence>
<organism evidence="3 4">
    <name type="scientific">Pandoraea pneumonica</name>
    <dbReference type="NCBI Taxonomy" id="2508299"/>
    <lineage>
        <taxon>Bacteria</taxon>
        <taxon>Pseudomonadati</taxon>
        <taxon>Pseudomonadota</taxon>
        <taxon>Betaproteobacteria</taxon>
        <taxon>Burkholderiales</taxon>
        <taxon>Burkholderiaceae</taxon>
        <taxon>Pandoraea</taxon>
    </lineage>
</organism>
<dbReference type="EMBL" id="CABPSK010000006">
    <property type="protein sequence ID" value="VVE54022.1"/>
    <property type="molecule type" value="Genomic_DNA"/>
</dbReference>
<dbReference type="GeneID" id="300406875"/>
<dbReference type="OrthoDB" id="8576090at2"/>
<dbReference type="NCBIfam" id="NF005687">
    <property type="entry name" value="PRK07487.1"/>
    <property type="match status" value="1"/>
</dbReference>
<gene>
    <name evidence="3" type="ORF">PPN31114_04897</name>
</gene>
<dbReference type="InterPro" id="IPR020556">
    <property type="entry name" value="Amidase_CS"/>
</dbReference>
<proteinExistence type="inferred from homology"/>
<dbReference type="PANTHER" id="PTHR11895:SF7">
    <property type="entry name" value="GLUTAMYL-TRNA(GLN) AMIDOTRANSFERASE SUBUNIT A, MITOCHONDRIAL"/>
    <property type="match status" value="1"/>
</dbReference>
<name>A0A5E4Z017_9BURK</name>
<accession>A0A5E4Z017</accession>
<dbReference type="InterPro" id="IPR036928">
    <property type="entry name" value="AS_sf"/>
</dbReference>
<dbReference type="PROSITE" id="PS00571">
    <property type="entry name" value="AMIDASES"/>
    <property type="match status" value="1"/>
</dbReference>
<dbReference type="RefSeq" id="WP_150682089.1">
    <property type="nucleotide sequence ID" value="NZ_CABPSK010000006.1"/>
</dbReference>
<dbReference type="PANTHER" id="PTHR11895">
    <property type="entry name" value="TRANSAMIDASE"/>
    <property type="match status" value="1"/>
</dbReference>
<evidence type="ECO:0000313" key="3">
    <source>
        <dbReference type="EMBL" id="VVE54022.1"/>
    </source>
</evidence>
<feature type="domain" description="Amidase" evidence="2">
    <location>
        <begin position="26"/>
        <end position="449"/>
    </location>
</feature>
<evidence type="ECO:0000256" key="1">
    <source>
        <dbReference type="ARBA" id="ARBA00009199"/>
    </source>
</evidence>
<protein>
    <submittedName>
        <fullName evidence="3">Amidase</fullName>
    </submittedName>
</protein>
<evidence type="ECO:0000259" key="2">
    <source>
        <dbReference type="Pfam" id="PF01425"/>
    </source>
</evidence>
<dbReference type="Gene3D" id="3.90.1300.10">
    <property type="entry name" value="Amidase signature (AS) domain"/>
    <property type="match status" value="1"/>
</dbReference>
<reference evidence="3 4" key="1">
    <citation type="submission" date="2019-08" db="EMBL/GenBank/DDBJ databases">
        <authorList>
            <person name="Peeters C."/>
        </authorList>
    </citation>
    <scope>NUCLEOTIDE SEQUENCE [LARGE SCALE GENOMIC DNA]</scope>
    <source>
        <strain evidence="3 4">LMG 31114</strain>
    </source>
</reference>
<dbReference type="Proteomes" id="UP000366945">
    <property type="component" value="Unassembled WGS sequence"/>
</dbReference>
<dbReference type="AlphaFoldDB" id="A0A5E4Z017"/>